<accession>A0A645D504</accession>
<gene>
    <name evidence="2" type="ORF">SDC9_131366</name>
</gene>
<sequence>MLAHDPHGQHKGGHGFDQRQRDTRGAGDAAQAIGEQHIGHAGNHNAQVDHHHQRRGTEHRHACQQEGGWRGNAGRTGEHIKIHHLRGCMRHQPLVDQRIAGI</sequence>
<name>A0A645D504_9ZZZZ</name>
<feature type="compositionally biased region" description="Basic and acidic residues" evidence="1">
    <location>
        <begin position="47"/>
        <end position="63"/>
    </location>
</feature>
<dbReference type="EMBL" id="VSSQ01032885">
    <property type="protein sequence ID" value="MPM84295.1"/>
    <property type="molecule type" value="Genomic_DNA"/>
</dbReference>
<reference evidence="2" key="1">
    <citation type="submission" date="2019-08" db="EMBL/GenBank/DDBJ databases">
        <authorList>
            <person name="Kucharzyk K."/>
            <person name="Murdoch R.W."/>
            <person name="Higgins S."/>
            <person name="Loffler F."/>
        </authorList>
    </citation>
    <scope>NUCLEOTIDE SEQUENCE</scope>
</reference>
<protein>
    <submittedName>
        <fullName evidence="2">Uncharacterized protein</fullName>
    </submittedName>
</protein>
<comment type="caution">
    <text evidence="2">The sequence shown here is derived from an EMBL/GenBank/DDBJ whole genome shotgun (WGS) entry which is preliminary data.</text>
</comment>
<organism evidence="2">
    <name type="scientific">bioreactor metagenome</name>
    <dbReference type="NCBI Taxonomy" id="1076179"/>
    <lineage>
        <taxon>unclassified sequences</taxon>
        <taxon>metagenomes</taxon>
        <taxon>ecological metagenomes</taxon>
    </lineage>
</organism>
<evidence type="ECO:0000313" key="2">
    <source>
        <dbReference type="EMBL" id="MPM84295.1"/>
    </source>
</evidence>
<feature type="region of interest" description="Disordered" evidence="1">
    <location>
        <begin position="1"/>
        <end position="75"/>
    </location>
</feature>
<evidence type="ECO:0000256" key="1">
    <source>
        <dbReference type="SAM" id="MobiDB-lite"/>
    </source>
</evidence>
<feature type="compositionally biased region" description="Basic and acidic residues" evidence="1">
    <location>
        <begin position="1"/>
        <end position="25"/>
    </location>
</feature>
<dbReference type="AlphaFoldDB" id="A0A645D504"/>
<proteinExistence type="predicted"/>